<dbReference type="SUPFAM" id="SSF53474">
    <property type="entry name" value="alpha/beta-Hydrolases"/>
    <property type="match status" value="1"/>
</dbReference>
<dbReference type="Pfam" id="PF12697">
    <property type="entry name" value="Abhydrolase_6"/>
    <property type="match status" value="1"/>
</dbReference>
<evidence type="ECO:0000313" key="2">
    <source>
        <dbReference type="EMBL" id="EWC64620.1"/>
    </source>
</evidence>
<dbReference type="RefSeq" id="WP_052020381.1">
    <property type="nucleotide sequence ID" value="NZ_AYXG01000004.1"/>
</dbReference>
<sequence>MGVRYLDRPGGRLAHEVRGDGPLVVCAPGLGDLRGTFTDLVDRLVARGHRVAWLDLRGHGESSTGWDSHHETDVAEDLLALVAHLGGPAVLVGNSYSAGAAVIAAARAPEAVSGLVLTGPFVRDQPVTALDRLANALFAVPWLGRALWCAYWPNLFGDKPADLAERKRALAANLAEPGRFAAVLDMLRGDHAVAEAALTAVRCPAVVVMGERDPDFPDPAAEARFAADALGGTAVMVAGAGHYPHAERPDTVAAAVAGLRGSLDRSSCRE</sequence>
<gene>
    <name evidence="2" type="ORF">UO65_0227</name>
</gene>
<reference evidence="2 3" key="1">
    <citation type="journal article" date="2014" name="Genome Announc.">
        <title>Draft Genome Sequence of the Antitrypanosomally Active Sponge-Associated Bacterium Actinokineospora sp. Strain EG49.</title>
        <authorList>
            <person name="Harjes J."/>
            <person name="Ryu T."/>
            <person name="Abdelmohsen U.R."/>
            <person name="Moitinho-Silva L."/>
            <person name="Horn H."/>
            <person name="Ravasi T."/>
            <person name="Hentschel U."/>
        </authorList>
    </citation>
    <scope>NUCLEOTIDE SEQUENCE [LARGE SCALE GENOMIC DNA]</scope>
    <source>
        <strain evidence="2 3">EG49</strain>
    </source>
</reference>
<comment type="caution">
    <text evidence="2">The sequence shown here is derived from an EMBL/GenBank/DDBJ whole genome shotgun (WGS) entry which is preliminary data.</text>
</comment>
<dbReference type="PANTHER" id="PTHR43798">
    <property type="entry name" value="MONOACYLGLYCEROL LIPASE"/>
    <property type="match status" value="1"/>
</dbReference>
<proteinExistence type="predicted"/>
<keyword evidence="3" id="KW-1185">Reference proteome</keyword>
<dbReference type="Gene3D" id="3.40.50.1820">
    <property type="entry name" value="alpha/beta hydrolase"/>
    <property type="match status" value="1"/>
</dbReference>
<dbReference type="GO" id="GO:0047570">
    <property type="term" value="F:3-oxoadipate enol-lactonase activity"/>
    <property type="evidence" value="ECO:0007669"/>
    <property type="project" value="UniProtKB-EC"/>
</dbReference>
<dbReference type="PRINTS" id="PR00111">
    <property type="entry name" value="ABHYDROLASE"/>
</dbReference>
<dbReference type="AlphaFoldDB" id="W7IUM2"/>
<name>W7IUM2_9PSEU</name>
<dbReference type="EMBL" id="AYXG01000004">
    <property type="protein sequence ID" value="EWC64620.1"/>
    <property type="molecule type" value="Genomic_DNA"/>
</dbReference>
<dbReference type="InterPro" id="IPR000073">
    <property type="entry name" value="AB_hydrolase_1"/>
</dbReference>
<dbReference type="OrthoDB" id="3771266at2"/>
<dbReference type="InterPro" id="IPR029058">
    <property type="entry name" value="AB_hydrolase_fold"/>
</dbReference>
<protein>
    <submittedName>
        <fullName evidence="2">Beta-ketoadipate enol-lactone hydrolase</fullName>
        <ecNumber evidence="2">3.1.1.24</ecNumber>
    </submittedName>
</protein>
<accession>W7IUM2</accession>
<dbReference type="InterPro" id="IPR050266">
    <property type="entry name" value="AB_hydrolase_sf"/>
</dbReference>
<dbReference type="eggNOG" id="COG2267">
    <property type="taxonomic scope" value="Bacteria"/>
</dbReference>
<dbReference type="Proteomes" id="UP000019277">
    <property type="component" value="Unassembled WGS sequence"/>
</dbReference>
<keyword evidence="2" id="KW-0378">Hydrolase</keyword>
<dbReference type="PATRIC" id="fig|909613.9.peg.235"/>
<dbReference type="EC" id="3.1.1.24" evidence="2"/>
<dbReference type="STRING" id="909613.UO65_0227"/>
<feature type="domain" description="AB hydrolase-1" evidence="1">
    <location>
        <begin position="24"/>
        <end position="255"/>
    </location>
</feature>
<organism evidence="2 3">
    <name type="scientific">Actinokineospora spheciospongiae</name>
    <dbReference type="NCBI Taxonomy" id="909613"/>
    <lineage>
        <taxon>Bacteria</taxon>
        <taxon>Bacillati</taxon>
        <taxon>Actinomycetota</taxon>
        <taxon>Actinomycetes</taxon>
        <taxon>Pseudonocardiales</taxon>
        <taxon>Pseudonocardiaceae</taxon>
        <taxon>Actinokineospora</taxon>
    </lineage>
</organism>
<evidence type="ECO:0000313" key="3">
    <source>
        <dbReference type="Proteomes" id="UP000019277"/>
    </source>
</evidence>
<evidence type="ECO:0000259" key="1">
    <source>
        <dbReference type="Pfam" id="PF12697"/>
    </source>
</evidence>